<dbReference type="RefSeq" id="WP_342074925.1">
    <property type="nucleotide sequence ID" value="NZ_CP151764.2"/>
</dbReference>
<geneLocation type="plasmid" evidence="1 2">
    <name>pSS1-5</name>
</geneLocation>
<dbReference type="KEGG" id="yrh:AABB31_00170"/>
<accession>A0AAN0NIU6</accession>
<organism evidence="1 2">
    <name type="scientific">Yoonia rhodophyticola</name>
    <dbReference type="NCBI Taxonomy" id="3137370"/>
    <lineage>
        <taxon>Bacteria</taxon>
        <taxon>Pseudomonadati</taxon>
        <taxon>Pseudomonadota</taxon>
        <taxon>Alphaproteobacteria</taxon>
        <taxon>Rhodobacterales</taxon>
        <taxon>Paracoccaceae</taxon>
        <taxon>Yoonia</taxon>
    </lineage>
</organism>
<dbReference type="EMBL" id="CP151764">
    <property type="protein sequence ID" value="WZU65580.1"/>
    <property type="molecule type" value="Genomic_DNA"/>
</dbReference>
<proteinExistence type="predicted"/>
<sequence>MTPRLQTVSKYFVALLITILTLGAMNPAIADVVIIEIEAYIPEGNINPGQKILHRIDVDFDSQEVRSQYLVGKTQVLPKWSTGESSNAPHPYDDLLDTRGPTLEFSGVSNDFRVVFEKFACCGVQFTARGSTQTVAHVPLDPFGFQRSSIDYEIQFQVAVNGDVSISGKHDSFPSYSVRADGRSVYQYDAPWVGNNIIEIYQRLSRGMDVFPVEGNLDLLKSRRYMLAEQLASSQALKAGNSLQGGGSSCTGEIRVPDPIEQLSSQSFFYAGAECVDCLKTVVEEIITTFEALEEVKCLYDEGVKQKDWLYVQSNTRRWEESQSERARMIESEFENQIAQPARAAQANRLSELQLSLERLEKCLAGETSIEWMENFGNALLGQADISYTIQ</sequence>
<gene>
    <name evidence="1" type="ORF">AABB31_00170</name>
</gene>
<evidence type="ECO:0000313" key="2">
    <source>
        <dbReference type="Proteomes" id="UP001470809"/>
    </source>
</evidence>
<evidence type="ECO:0000313" key="1">
    <source>
        <dbReference type="EMBL" id="WZU65580.1"/>
    </source>
</evidence>
<dbReference type="Proteomes" id="UP001470809">
    <property type="component" value="Plasmid pSS1-5"/>
</dbReference>
<dbReference type="AlphaFoldDB" id="A0AAN0NIU6"/>
<keyword evidence="1" id="KW-0614">Plasmid</keyword>
<keyword evidence="2" id="KW-1185">Reference proteome</keyword>
<name>A0AAN0NIU6_9RHOB</name>
<protein>
    <submittedName>
        <fullName evidence="1">Uncharacterized protein</fullName>
    </submittedName>
</protein>
<reference evidence="1" key="1">
    <citation type="submission" date="2024-08" db="EMBL/GenBank/DDBJ databases">
        <title>Phylogenomic analyses of a clade within the roseobacter group suggest taxonomic reassignments of species of the genera Aestuariivita, Citreicella, Loktanella, Nautella, Pelagibaca, Ruegeria, Thalassobius, Thiobacimonas and Tropicibacter, and the proposal o.</title>
        <authorList>
            <person name="Jeon C.O."/>
        </authorList>
    </citation>
    <scope>NUCLEOTIDE SEQUENCE</scope>
    <source>
        <strain evidence="1">SS1-5</strain>
        <plasmid evidence="1">pSS1-5</plasmid>
    </source>
</reference>